<dbReference type="Pfam" id="PF21191">
    <property type="entry name" value="CvfB_1st"/>
    <property type="match status" value="1"/>
</dbReference>
<evidence type="ECO:0000256" key="1">
    <source>
        <dbReference type="PIRNR" id="PIRNR012524"/>
    </source>
</evidence>
<dbReference type="Pfam" id="PF17783">
    <property type="entry name" value="WHD_CvfB"/>
    <property type="match status" value="1"/>
</dbReference>
<dbReference type="Pfam" id="PF21543">
    <property type="entry name" value="CvfB_2nd"/>
    <property type="match status" value="1"/>
</dbReference>
<evidence type="ECO:0000259" key="4">
    <source>
        <dbReference type="Pfam" id="PF21191"/>
    </source>
</evidence>
<dbReference type="InterPro" id="IPR040764">
    <property type="entry name" value="CvfB_WH"/>
</dbReference>
<dbReference type="InterPro" id="IPR014464">
    <property type="entry name" value="CvfB_fam"/>
</dbReference>
<organism evidence="6 7">
    <name type="scientific">Alkalibacterium gilvum</name>
    <dbReference type="NCBI Taxonomy" id="1130080"/>
    <lineage>
        <taxon>Bacteria</taxon>
        <taxon>Bacillati</taxon>
        <taxon>Bacillota</taxon>
        <taxon>Bacilli</taxon>
        <taxon>Lactobacillales</taxon>
        <taxon>Carnobacteriaceae</taxon>
        <taxon>Alkalibacterium</taxon>
    </lineage>
</organism>
<evidence type="ECO:0008006" key="8">
    <source>
        <dbReference type="Google" id="ProtNLM"/>
    </source>
</evidence>
<feature type="domain" description="Conserved virulence factor B-like winged helix" evidence="3">
    <location>
        <begin position="224"/>
        <end position="281"/>
    </location>
</feature>
<feature type="domain" description="Conserved virulence factor B second S1" evidence="4">
    <location>
        <begin position="70"/>
        <end position="130"/>
    </location>
</feature>
<dbReference type="PANTHER" id="PTHR37296">
    <property type="entry name" value="CONSERVED VIRULENCE FACTOR B"/>
    <property type="match status" value="1"/>
</dbReference>
<reference evidence="7" key="1">
    <citation type="submission" date="2016-10" db="EMBL/GenBank/DDBJ databases">
        <authorList>
            <person name="Varghese N."/>
            <person name="Submissions S."/>
        </authorList>
    </citation>
    <scope>NUCLEOTIDE SEQUENCE [LARGE SCALE GENOMIC DNA]</scope>
    <source>
        <strain evidence="7">DSM 25751</strain>
    </source>
</reference>
<dbReference type="RefSeq" id="WP_091631683.1">
    <property type="nucleotide sequence ID" value="NZ_FNYW01000001.1"/>
</dbReference>
<dbReference type="Gene3D" id="1.10.10.10">
    <property type="entry name" value="Winged helix-like DNA-binding domain superfamily/Winged helix DNA-binding domain"/>
    <property type="match status" value="1"/>
</dbReference>
<dbReference type="EMBL" id="FNYW01000001">
    <property type="protein sequence ID" value="SEI48036.1"/>
    <property type="molecule type" value="Genomic_DNA"/>
</dbReference>
<evidence type="ECO:0000313" key="6">
    <source>
        <dbReference type="EMBL" id="SEI48036.1"/>
    </source>
</evidence>
<dbReference type="STRING" id="1130080.SAMN04488113_10142"/>
<dbReference type="Pfam" id="PF13509">
    <property type="entry name" value="S1_2"/>
    <property type="match status" value="1"/>
</dbReference>
<protein>
    <recommendedName>
        <fullName evidence="8">S1 motif domain-containing protein</fullName>
    </recommendedName>
</protein>
<sequence>MTNDMATTITAIVIDQNEKEAFVQKNGITYKIISDNDVTIGDTLKGFVYTDKQDNAVFTTEIPEINKDAFGWGTVVKVNRKLGVFVDVGWQDKDVVVSMDDLPAEGRLWPREGDVLFLSIKVDDKKRIWGDLADEEKFFAEYIQGTKDMHNQDLLGTVFHLKKSGTYLITEDKNILFVHPSERDKEPRLGQNVSCRVVGIREDGVLYASMQPRAHEVIEDDALMLLEMLKRSEDGSIPFHNKTDPEEIKKQFGISKGQFKRAVGRLMKKNFVYQDEEGTKLKEDYKEDQDINK</sequence>
<evidence type="ECO:0000259" key="5">
    <source>
        <dbReference type="Pfam" id="PF21543"/>
    </source>
</evidence>
<proteinExistence type="inferred from homology"/>
<dbReference type="Proteomes" id="UP000198564">
    <property type="component" value="Unassembled WGS sequence"/>
</dbReference>
<dbReference type="PANTHER" id="PTHR37296:SF1">
    <property type="entry name" value="CONSERVED VIRULENCE FACTOR B"/>
    <property type="match status" value="1"/>
</dbReference>
<keyword evidence="7" id="KW-1185">Reference proteome</keyword>
<feature type="domain" description="Conserved virulence factor B third S1" evidence="5">
    <location>
        <begin position="144"/>
        <end position="212"/>
    </location>
</feature>
<name>A0A1H6R0X4_9LACT</name>
<dbReference type="AlphaFoldDB" id="A0A1H6R0X4"/>
<feature type="domain" description="Conserved virulence factor B first S1" evidence="2">
    <location>
        <begin position="8"/>
        <end position="60"/>
    </location>
</feature>
<evidence type="ECO:0000259" key="2">
    <source>
        <dbReference type="Pfam" id="PF13509"/>
    </source>
</evidence>
<dbReference type="InterPro" id="IPR012340">
    <property type="entry name" value="NA-bd_OB-fold"/>
</dbReference>
<dbReference type="InterPro" id="IPR036388">
    <property type="entry name" value="WH-like_DNA-bd_sf"/>
</dbReference>
<evidence type="ECO:0000259" key="3">
    <source>
        <dbReference type="Pfam" id="PF17783"/>
    </source>
</evidence>
<comment type="similarity">
    <text evidence="1">Belongs to the CvfB family.</text>
</comment>
<evidence type="ECO:0000313" key="7">
    <source>
        <dbReference type="Proteomes" id="UP000198564"/>
    </source>
</evidence>
<dbReference type="OrthoDB" id="9801597at2"/>
<dbReference type="InterPro" id="IPR039566">
    <property type="entry name" value="CvfB_S1_st"/>
</dbReference>
<gene>
    <name evidence="6" type="ORF">SAMN04488113_10142</name>
</gene>
<dbReference type="InterPro" id="IPR048587">
    <property type="entry name" value="CvfB_S1_3rd"/>
</dbReference>
<dbReference type="InterPro" id="IPR048588">
    <property type="entry name" value="CvfB_S1_2nd"/>
</dbReference>
<dbReference type="Gene3D" id="2.40.50.330">
    <property type="match status" value="1"/>
</dbReference>
<dbReference type="PIRSF" id="PIRSF012524">
    <property type="entry name" value="YitL_S1"/>
    <property type="match status" value="1"/>
</dbReference>
<accession>A0A1H6R0X4</accession>
<dbReference type="Gene3D" id="2.40.50.140">
    <property type="entry name" value="Nucleic acid-binding proteins"/>
    <property type="match status" value="2"/>
</dbReference>